<feature type="region of interest" description="Disordered" evidence="1">
    <location>
        <begin position="181"/>
        <end position="208"/>
    </location>
</feature>
<feature type="region of interest" description="Disordered" evidence="1">
    <location>
        <begin position="29"/>
        <end position="126"/>
    </location>
</feature>
<feature type="compositionally biased region" description="Basic and acidic residues" evidence="1">
    <location>
        <begin position="181"/>
        <end position="193"/>
    </location>
</feature>
<organism evidence="2">
    <name type="scientific">Parvoviridae sp</name>
    <dbReference type="NCBI Taxonomy" id="1940570"/>
    <lineage>
        <taxon>Viruses</taxon>
        <taxon>Monodnaviria</taxon>
        <taxon>Shotokuvirae</taxon>
        <taxon>Cossaviricota</taxon>
        <taxon>Quintoviricetes</taxon>
        <taxon>Piccovirales</taxon>
        <taxon>Parvoviridae</taxon>
    </lineage>
</organism>
<accession>A0A7D3UW35</accession>
<feature type="compositionally biased region" description="Polar residues" evidence="1">
    <location>
        <begin position="75"/>
        <end position="86"/>
    </location>
</feature>
<feature type="compositionally biased region" description="Low complexity" evidence="1">
    <location>
        <begin position="100"/>
        <end position="111"/>
    </location>
</feature>
<evidence type="ECO:0000313" key="2">
    <source>
        <dbReference type="EMBL" id="QKE54924.1"/>
    </source>
</evidence>
<protein>
    <submittedName>
        <fullName evidence="2">Uncharacterized protein</fullName>
    </submittedName>
</protein>
<name>A0A7D3UW35_9VIRU</name>
<feature type="compositionally biased region" description="Polar residues" evidence="1">
    <location>
        <begin position="232"/>
        <end position="249"/>
    </location>
</feature>
<sequence length="401" mass="45285">MTPFLTEAVEFLSEDDSTKKQWIQRRARLVCTSDGERKRSASSPESNSGKRKRPVSLPLLEVHRPLTGEQDDSNHVSSHPLPSSPRNFPATETEGTKNATPNSPGSTTNTSQLEHNRDTDSDSNDNSHTCYYGASCSSHVRNLESESVSNERTGKWLQRNKLERLSTSVCQLEGVRTTEERYRVSSEHDRVPDDISESNHVSEHTSEGTSLLWCSETLSAFGDDGESRRPHSNPNSAPTSPFSIENSTGPDPITGTRTIDLACYRDRLLSWDNYDYMLEKAYSRVRTWWFNHGTHVKLVLKELEPQLCDTFKITAGIVRQQIHESENGRRLLDNLKTRDEHADLHLDLLINQGITWRDNGGPGGMRWCFSYLEQQLPLLLNRCRVQRPVSDDEATATSSGK</sequence>
<evidence type="ECO:0000256" key="1">
    <source>
        <dbReference type="SAM" id="MobiDB-lite"/>
    </source>
</evidence>
<reference evidence="2" key="1">
    <citation type="submission" date="2020-01" db="EMBL/GenBank/DDBJ databases">
        <title>Viral genomes from wild and zoo birds in China.</title>
        <authorList>
            <person name="Xiao Y."/>
            <person name="Shan T."/>
            <person name="Yang S."/>
            <person name="Zhang W."/>
        </authorList>
    </citation>
    <scope>NUCLEOTIDE SEQUENCE</scope>
    <source>
        <strain evidence="2">Par087par1</strain>
    </source>
</reference>
<dbReference type="EMBL" id="MT138273">
    <property type="protein sequence ID" value="QKE54924.1"/>
    <property type="molecule type" value="Genomic_DNA"/>
</dbReference>
<proteinExistence type="predicted"/>
<feature type="region of interest" description="Disordered" evidence="1">
    <location>
        <begin position="223"/>
        <end position="255"/>
    </location>
</feature>